<sequence>MYASEARGVKPDMHRLLGVGAALALHASVLMPWWHAADVAGLAATDAGRGAYVDVQIIAAAASVAAAPSSVAKPAYGETSPAKPAQASIAAVQAAYRLPAPTYYGPLEVDKGALPYSAPDPELLTGVAASGLPIRIRLYIDAGGMVTAIDELQVLADDQQALERIEGMLRGTRFMPARLGGADVNSYQDLEFHIGPELNGASE</sequence>
<reference evidence="1 2" key="1">
    <citation type="submission" date="2015-11" db="EMBL/GenBank/DDBJ databases">
        <title>Exploring the genomic traits of fungus-feeding bacterial genus Collimonas.</title>
        <authorList>
            <person name="Song C."/>
            <person name="Schmidt R."/>
            <person name="de Jager V."/>
            <person name="Krzyzanowska D."/>
            <person name="Jongedijk E."/>
            <person name="Cankar K."/>
            <person name="Beekwilder J."/>
            <person name="van Veen A."/>
            <person name="de Boer W."/>
            <person name="van Veen J.A."/>
            <person name="Garbeva P."/>
        </authorList>
    </citation>
    <scope>NUCLEOTIDE SEQUENCE [LARGE SCALE GENOMIC DNA]</scope>
    <source>
        <strain evidence="1 2">Ter291</strain>
    </source>
</reference>
<dbReference type="RefSeq" id="WP_062115107.1">
    <property type="nucleotide sequence ID" value="NZ_CP013236.1"/>
</dbReference>
<evidence type="ECO:0000313" key="2">
    <source>
        <dbReference type="Proteomes" id="UP000074914"/>
    </source>
</evidence>
<proteinExistence type="predicted"/>
<protein>
    <recommendedName>
        <fullName evidence="3">TonB C-terminal domain-containing protein</fullName>
    </recommendedName>
</protein>
<dbReference type="Proteomes" id="UP000074914">
    <property type="component" value="Chromosome"/>
</dbReference>
<gene>
    <name evidence="1" type="ORF">CPter291_2447</name>
</gene>
<dbReference type="EMBL" id="CP013236">
    <property type="protein sequence ID" value="AMP14704.1"/>
    <property type="molecule type" value="Genomic_DNA"/>
</dbReference>
<evidence type="ECO:0000313" key="1">
    <source>
        <dbReference type="EMBL" id="AMP14704.1"/>
    </source>
</evidence>
<keyword evidence="2" id="KW-1185">Reference proteome</keyword>
<organism evidence="1 2">
    <name type="scientific">Collimonas pratensis</name>
    <dbReference type="NCBI Taxonomy" id="279113"/>
    <lineage>
        <taxon>Bacteria</taxon>
        <taxon>Pseudomonadati</taxon>
        <taxon>Pseudomonadota</taxon>
        <taxon>Betaproteobacteria</taxon>
        <taxon>Burkholderiales</taxon>
        <taxon>Oxalobacteraceae</taxon>
        <taxon>Collimonas</taxon>
    </lineage>
</organism>
<accession>A0ABM5Z6H0</accession>
<name>A0ABM5Z6H0_9BURK</name>
<evidence type="ECO:0008006" key="3">
    <source>
        <dbReference type="Google" id="ProtNLM"/>
    </source>
</evidence>